<protein>
    <submittedName>
        <fullName evidence="3">Universal stress protein</fullName>
    </submittedName>
</protein>
<gene>
    <name evidence="3" type="ORF">Apa02nite_043070</name>
</gene>
<dbReference type="RefSeq" id="WP_203826561.1">
    <property type="nucleotide sequence ID" value="NZ_BAAATY010000003.1"/>
</dbReference>
<dbReference type="InterPro" id="IPR006015">
    <property type="entry name" value="Universal_stress_UspA"/>
</dbReference>
<dbReference type="PRINTS" id="PR01438">
    <property type="entry name" value="UNVRSLSTRESS"/>
</dbReference>
<dbReference type="Gene3D" id="3.40.50.620">
    <property type="entry name" value="HUPs"/>
    <property type="match status" value="2"/>
</dbReference>
<evidence type="ECO:0000256" key="1">
    <source>
        <dbReference type="ARBA" id="ARBA00008791"/>
    </source>
</evidence>
<feature type="domain" description="UspA" evidence="2">
    <location>
        <begin position="150"/>
        <end position="286"/>
    </location>
</feature>
<name>A0ABQ4BBY4_9ACTN</name>
<dbReference type="PANTHER" id="PTHR46268">
    <property type="entry name" value="STRESS RESPONSE PROTEIN NHAX"/>
    <property type="match status" value="1"/>
</dbReference>
<dbReference type="PANTHER" id="PTHR46268:SF6">
    <property type="entry name" value="UNIVERSAL STRESS PROTEIN UP12"/>
    <property type="match status" value="1"/>
</dbReference>
<dbReference type="Proteomes" id="UP000624709">
    <property type="component" value="Unassembled WGS sequence"/>
</dbReference>
<dbReference type="Pfam" id="PF00582">
    <property type="entry name" value="Usp"/>
    <property type="match status" value="2"/>
</dbReference>
<reference evidence="3 4" key="1">
    <citation type="submission" date="2021-01" db="EMBL/GenBank/DDBJ databases">
        <title>Whole genome shotgun sequence of Actinoplanes palleronii NBRC 14916.</title>
        <authorList>
            <person name="Komaki H."/>
            <person name="Tamura T."/>
        </authorList>
    </citation>
    <scope>NUCLEOTIDE SEQUENCE [LARGE SCALE GENOMIC DNA]</scope>
    <source>
        <strain evidence="3 4">NBRC 14916</strain>
    </source>
</reference>
<evidence type="ECO:0000313" key="4">
    <source>
        <dbReference type="Proteomes" id="UP000624709"/>
    </source>
</evidence>
<dbReference type="SUPFAM" id="SSF52402">
    <property type="entry name" value="Adenine nucleotide alpha hydrolases-like"/>
    <property type="match status" value="2"/>
</dbReference>
<sequence>MQTPAIIVGADGTASGTAAVTWAAREAARRHLPLRIVHVLDWDWAAARYDFGGEHFESARRGARSLIGEANRTAAEAAPGVTIDAQIPIGHPVAKLLNSSVGAAALVVGDRGHGGFAGLLLGSVSLRVAAHAHCPVVVVRGRTDAGQGPVAVGVDDSVTADAVLDAAFSAAAARDTSLVAVRSYLPSLPAHFGNLPVSGIETPDQDTAERDRLTQQLTPWQAKYPQVTVETLLSHESPAAMLTEVSHGTQLIVVGSHGHGLLSRALLGTTGTQLLHHADCPVLVVRV</sequence>
<proteinExistence type="inferred from homology"/>
<evidence type="ECO:0000259" key="2">
    <source>
        <dbReference type="Pfam" id="PF00582"/>
    </source>
</evidence>
<feature type="domain" description="UspA" evidence="2">
    <location>
        <begin position="6"/>
        <end position="140"/>
    </location>
</feature>
<evidence type="ECO:0000313" key="3">
    <source>
        <dbReference type="EMBL" id="GIE68199.1"/>
    </source>
</evidence>
<keyword evidence="4" id="KW-1185">Reference proteome</keyword>
<dbReference type="InterPro" id="IPR014729">
    <property type="entry name" value="Rossmann-like_a/b/a_fold"/>
</dbReference>
<comment type="caution">
    <text evidence="3">The sequence shown here is derived from an EMBL/GenBank/DDBJ whole genome shotgun (WGS) entry which is preliminary data.</text>
</comment>
<dbReference type="InterPro" id="IPR006016">
    <property type="entry name" value="UspA"/>
</dbReference>
<dbReference type="EMBL" id="BOMS01000057">
    <property type="protein sequence ID" value="GIE68199.1"/>
    <property type="molecule type" value="Genomic_DNA"/>
</dbReference>
<comment type="similarity">
    <text evidence="1">Belongs to the universal stress protein A family.</text>
</comment>
<organism evidence="3 4">
    <name type="scientific">Actinoplanes palleronii</name>
    <dbReference type="NCBI Taxonomy" id="113570"/>
    <lineage>
        <taxon>Bacteria</taxon>
        <taxon>Bacillati</taxon>
        <taxon>Actinomycetota</taxon>
        <taxon>Actinomycetes</taxon>
        <taxon>Micromonosporales</taxon>
        <taxon>Micromonosporaceae</taxon>
        <taxon>Actinoplanes</taxon>
    </lineage>
</organism>
<accession>A0ABQ4BBY4</accession>